<accession>A1ZH27</accession>
<dbReference type="Proteomes" id="UP000004095">
    <property type="component" value="Unassembled WGS sequence"/>
</dbReference>
<dbReference type="EMBL" id="AAWS01000007">
    <property type="protein sequence ID" value="EAY30296.1"/>
    <property type="molecule type" value="Genomic_DNA"/>
</dbReference>
<evidence type="ECO:0000313" key="2">
    <source>
        <dbReference type="Proteomes" id="UP000004095"/>
    </source>
</evidence>
<keyword evidence="2" id="KW-1185">Reference proteome</keyword>
<reference evidence="1 2" key="1">
    <citation type="submission" date="2007-01" db="EMBL/GenBank/DDBJ databases">
        <authorList>
            <person name="Haygood M."/>
            <person name="Podell S."/>
            <person name="Anderson C."/>
            <person name="Hopkinson B."/>
            <person name="Roe K."/>
            <person name="Barbeau K."/>
            <person name="Gaasterland T."/>
            <person name="Ferriera S."/>
            <person name="Johnson J."/>
            <person name="Kravitz S."/>
            <person name="Beeson K."/>
            <person name="Sutton G."/>
            <person name="Rogers Y.-H."/>
            <person name="Friedman R."/>
            <person name="Frazier M."/>
            <person name="Venter J.C."/>
        </authorList>
    </citation>
    <scope>NUCLEOTIDE SEQUENCE [LARGE SCALE GENOMIC DNA]</scope>
    <source>
        <strain evidence="1 2">ATCC 23134</strain>
    </source>
</reference>
<protein>
    <submittedName>
        <fullName evidence="1">Uncharacterized protein</fullName>
    </submittedName>
</protein>
<proteinExistence type="predicted"/>
<name>A1ZH27_MICM2</name>
<gene>
    <name evidence="1" type="ORF">M23134_08120</name>
</gene>
<comment type="caution">
    <text evidence="1">The sequence shown here is derived from an EMBL/GenBank/DDBJ whole genome shotgun (WGS) entry which is preliminary data.</text>
</comment>
<sequence length="42" mass="4843">MAAPGENQAPSTYNQALKRRYRLKEKQHNEFIVIKKPSGTIK</sequence>
<dbReference type="AlphaFoldDB" id="A1ZH27"/>
<organism evidence="1 2">
    <name type="scientific">Microscilla marina ATCC 23134</name>
    <dbReference type="NCBI Taxonomy" id="313606"/>
    <lineage>
        <taxon>Bacteria</taxon>
        <taxon>Pseudomonadati</taxon>
        <taxon>Bacteroidota</taxon>
        <taxon>Cytophagia</taxon>
        <taxon>Cytophagales</taxon>
        <taxon>Microscillaceae</taxon>
        <taxon>Microscilla</taxon>
    </lineage>
</organism>
<evidence type="ECO:0000313" key="1">
    <source>
        <dbReference type="EMBL" id="EAY30296.1"/>
    </source>
</evidence>